<accession>A0A540VSW3</accession>
<sequence>MQKSINLLPNKLTLYRRSHSARWQCRYKLNASKWHRESTGEHDLDSAKERAFKLYYSAEERARNNLPANTRRFKHVAEYAKQRMQQELEYGTGKSIYKQYLRVIDKMLIPYFGKLRIDSITVKHIHEYAVWRDGEIARQMYERKRESLKKRIKDYDRLRSALSELDANPPVFRPSQTVVNTHNSALNRVFDEALLHGWMTESVRPSLLNKAVKSESRGSFELDEYRKLTDALRSNWWKSTPSEEGQQIRKVLREYVLMLSNTGMRHGTEAVNLRWRNVSYYTDARTKERYFEFYVDGKTGGRKLIARDGVYRFLERLRDMDTELRGMTLDEVIALRSHKHLFRTEAGETLSTDQLRQAFRKLLDDKQLRIGSDGKARTLYSLRHMYATRALLKGQDIYLLAVQMGTSVKMLEQHYSKLTARMRADELSGRVRKIEQSEET</sequence>
<evidence type="ECO:0000313" key="8">
    <source>
        <dbReference type="Proteomes" id="UP000315400"/>
    </source>
</evidence>
<dbReference type="SUPFAM" id="SSF56349">
    <property type="entry name" value="DNA breaking-rejoining enzymes"/>
    <property type="match status" value="1"/>
</dbReference>
<keyword evidence="2" id="KW-0229">DNA integration</keyword>
<keyword evidence="3" id="KW-0238">DNA-binding</keyword>
<dbReference type="GO" id="GO:0006310">
    <property type="term" value="P:DNA recombination"/>
    <property type="evidence" value="ECO:0007669"/>
    <property type="project" value="UniProtKB-KW"/>
</dbReference>
<protein>
    <submittedName>
        <fullName evidence="7">Tyrosine-type recombinase/integrase</fullName>
    </submittedName>
</protein>
<dbReference type="Proteomes" id="UP000315400">
    <property type="component" value="Unassembled WGS sequence"/>
</dbReference>
<dbReference type="Gene3D" id="1.10.150.130">
    <property type="match status" value="1"/>
</dbReference>
<feature type="coiled-coil region" evidence="5">
    <location>
        <begin position="138"/>
        <end position="165"/>
    </location>
</feature>
<evidence type="ECO:0000313" key="7">
    <source>
        <dbReference type="EMBL" id="TQE99835.1"/>
    </source>
</evidence>
<dbReference type="EMBL" id="VIFK01000037">
    <property type="protein sequence ID" value="TQE99835.1"/>
    <property type="molecule type" value="Genomic_DNA"/>
</dbReference>
<evidence type="ECO:0000256" key="2">
    <source>
        <dbReference type="ARBA" id="ARBA00022908"/>
    </source>
</evidence>
<dbReference type="PANTHER" id="PTHR30349:SF41">
    <property type="entry name" value="INTEGRASE_RECOMBINASE PROTEIN MJ0367-RELATED"/>
    <property type="match status" value="1"/>
</dbReference>
<evidence type="ECO:0000256" key="4">
    <source>
        <dbReference type="ARBA" id="ARBA00023172"/>
    </source>
</evidence>
<gene>
    <name evidence="7" type="ORF">FKY71_06605</name>
</gene>
<dbReference type="AlphaFoldDB" id="A0A540VSW3"/>
<organism evidence="7 8">
    <name type="scientific">Spiribacter salinus</name>
    <dbReference type="NCBI Taxonomy" id="1335746"/>
    <lineage>
        <taxon>Bacteria</taxon>
        <taxon>Pseudomonadati</taxon>
        <taxon>Pseudomonadota</taxon>
        <taxon>Gammaproteobacteria</taxon>
        <taxon>Chromatiales</taxon>
        <taxon>Ectothiorhodospiraceae</taxon>
        <taxon>Spiribacter</taxon>
    </lineage>
</organism>
<dbReference type="PANTHER" id="PTHR30349">
    <property type="entry name" value="PHAGE INTEGRASE-RELATED"/>
    <property type="match status" value="1"/>
</dbReference>
<dbReference type="InterPro" id="IPR011010">
    <property type="entry name" value="DNA_brk_join_enz"/>
</dbReference>
<evidence type="ECO:0000256" key="1">
    <source>
        <dbReference type="ARBA" id="ARBA00008857"/>
    </source>
</evidence>
<keyword evidence="4" id="KW-0233">DNA recombination</keyword>
<reference evidence="7 8" key="1">
    <citation type="submission" date="2019-06" db="EMBL/GenBank/DDBJ databases">
        <title>Metagenome assembled Genome of Spiribacter salinus SL48-SHIP from the microbial mat of Salt Lake 48 (Novosibirsk region, Russia).</title>
        <authorList>
            <person name="Shipova A."/>
            <person name="Rozanov A.S."/>
            <person name="Bryanskaya A.V."/>
            <person name="Peltek S.E."/>
        </authorList>
    </citation>
    <scope>NUCLEOTIDE SEQUENCE [LARGE SCALE GENOMIC DNA]</scope>
    <source>
        <strain evidence="7">SL48-SHIP-2</strain>
    </source>
</reference>
<evidence type="ECO:0000256" key="5">
    <source>
        <dbReference type="SAM" id="Coils"/>
    </source>
</evidence>
<dbReference type="Gene3D" id="1.10.443.10">
    <property type="entry name" value="Intergrase catalytic core"/>
    <property type="match status" value="1"/>
</dbReference>
<dbReference type="Pfam" id="PF14659">
    <property type="entry name" value="Phage_int_SAM_3"/>
    <property type="match status" value="1"/>
</dbReference>
<dbReference type="InterPro" id="IPR004107">
    <property type="entry name" value="Integrase_SAM-like_N"/>
</dbReference>
<proteinExistence type="inferred from homology"/>
<dbReference type="InterPro" id="IPR002104">
    <property type="entry name" value="Integrase_catalytic"/>
</dbReference>
<comment type="similarity">
    <text evidence="1">Belongs to the 'phage' integrase family.</text>
</comment>
<dbReference type="InterPro" id="IPR010998">
    <property type="entry name" value="Integrase_recombinase_N"/>
</dbReference>
<comment type="caution">
    <text evidence="7">The sequence shown here is derived from an EMBL/GenBank/DDBJ whole genome shotgun (WGS) entry which is preliminary data.</text>
</comment>
<dbReference type="PROSITE" id="PS51898">
    <property type="entry name" value="TYR_RECOMBINASE"/>
    <property type="match status" value="1"/>
</dbReference>
<feature type="domain" description="Tyr recombinase" evidence="6">
    <location>
        <begin position="215"/>
        <end position="428"/>
    </location>
</feature>
<dbReference type="GO" id="GO:0015074">
    <property type="term" value="P:DNA integration"/>
    <property type="evidence" value="ECO:0007669"/>
    <property type="project" value="UniProtKB-KW"/>
</dbReference>
<dbReference type="InterPro" id="IPR050090">
    <property type="entry name" value="Tyrosine_recombinase_XerCD"/>
</dbReference>
<dbReference type="InterPro" id="IPR013762">
    <property type="entry name" value="Integrase-like_cat_sf"/>
</dbReference>
<dbReference type="GO" id="GO:0003677">
    <property type="term" value="F:DNA binding"/>
    <property type="evidence" value="ECO:0007669"/>
    <property type="project" value="UniProtKB-KW"/>
</dbReference>
<name>A0A540VSW3_9GAMM</name>
<evidence type="ECO:0000256" key="3">
    <source>
        <dbReference type="ARBA" id="ARBA00023125"/>
    </source>
</evidence>
<evidence type="ECO:0000259" key="6">
    <source>
        <dbReference type="PROSITE" id="PS51898"/>
    </source>
</evidence>
<keyword evidence="5" id="KW-0175">Coiled coil</keyword>